<keyword evidence="3" id="KW-1185">Reference proteome</keyword>
<name>A0AAD6Y5R8_9AGAR</name>
<evidence type="ECO:0000313" key="3">
    <source>
        <dbReference type="Proteomes" id="UP001219525"/>
    </source>
</evidence>
<gene>
    <name evidence="2" type="ORF">GGX14DRAFT_406200</name>
</gene>
<protein>
    <submittedName>
        <fullName evidence="2">Uncharacterized protein</fullName>
    </submittedName>
</protein>
<evidence type="ECO:0000313" key="2">
    <source>
        <dbReference type="EMBL" id="KAJ7192670.1"/>
    </source>
</evidence>
<dbReference type="Proteomes" id="UP001219525">
    <property type="component" value="Unassembled WGS sequence"/>
</dbReference>
<accession>A0AAD6Y5R8</accession>
<dbReference type="AlphaFoldDB" id="A0AAD6Y5R8"/>
<feature type="region of interest" description="Disordered" evidence="1">
    <location>
        <begin position="1"/>
        <end position="26"/>
    </location>
</feature>
<reference evidence="2" key="1">
    <citation type="submission" date="2023-03" db="EMBL/GenBank/DDBJ databases">
        <title>Massive genome expansion in bonnet fungi (Mycena s.s.) driven by repeated elements and novel gene families across ecological guilds.</title>
        <authorList>
            <consortium name="Lawrence Berkeley National Laboratory"/>
            <person name="Harder C.B."/>
            <person name="Miyauchi S."/>
            <person name="Viragh M."/>
            <person name="Kuo A."/>
            <person name="Thoen E."/>
            <person name="Andreopoulos B."/>
            <person name="Lu D."/>
            <person name="Skrede I."/>
            <person name="Drula E."/>
            <person name="Henrissat B."/>
            <person name="Morin E."/>
            <person name="Kohler A."/>
            <person name="Barry K."/>
            <person name="LaButti K."/>
            <person name="Morin E."/>
            <person name="Salamov A."/>
            <person name="Lipzen A."/>
            <person name="Mereny Z."/>
            <person name="Hegedus B."/>
            <person name="Baldrian P."/>
            <person name="Stursova M."/>
            <person name="Weitz H."/>
            <person name="Taylor A."/>
            <person name="Grigoriev I.V."/>
            <person name="Nagy L.G."/>
            <person name="Martin F."/>
            <person name="Kauserud H."/>
        </authorList>
    </citation>
    <scope>NUCLEOTIDE SEQUENCE</scope>
    <source>
        <strain evidence="2">9144</strain>
    </source>
</reference>
<organism evidence="2 3">
    <name type="scientific">Mycena pura</name>
    <dbReference type="NCBI Taxonomy" id="153505"/>
    <lineage>
        <taxon>Eukaryota</taxon>
        <taxon>Fungi</taxon>
        <taxon>Dikarya</taxon>
        <taxon>Basidiomycota</taxon>
        <taxon>Agaricomycotina</taxon>
        <taxon>Agaricomycetes</taxon>
        <taxon>Agaricomycetidae</taxon>
        <taxon>Agaricales</taxon>
        <taxon>Marasmiineae</taxon>
        <taxon>Mycenaceae</taxon>
        <taxon>Mycena</taxon>
    </lineage>
</organism>
<sequence length="211" mass="23198">MKFGSGKATGMSRKHEKKVHNNWSAKAPENSPFPGLGVCHSVSSAAPACSTVTPVISTYYICPTAACSSRRRRAPTPIVARPAPTLMNLPDAHSGACRHTSTVLNALAWVCRRNCEIDSATAFYHHLSLPLAYRRRWERPPTNAVADYNVVSRFLGDVADGDGGHIDAQRYLRRRAPGRRERRVIQSVMAAWSERGHKLLMAALSVHVLAM</sequence>
<proteinExistence type="predicted"/>
<comment type="caution">
    <text evidence="2">The sequence shown here is derived from an EMBL/GenBank/DDBJ whole genome shotgun (WGS) entry which is preliminary data.</text>
</comment>
<evidence type="ECO:0000256" key="1">
    <source>
        <dbReference type="SAM" id="MobiDB-lite"/>
    </source>
</evidence>
<dbReference type="EMBL" id="JARJCW010000117">
    <property type="protein sequence ID" value="KAJ7192670.1"/>
    <property type="molecule type" value="Genomic_DNA"/>
</dbReference>